<dbReference type="GO" id="GO:0006596">
    <property type="term" value="P:polyamine biosynthetic process"/>
    <property type="evidence" value="ECO:0007669"/>
    <property type="project" value="UniProtKB-KW"/>
</dbReference>
<dbReference type="EMBL" id="RBTP01000011">
    <property type="protein sequence ID" value="RMT84883.1"/>
    <property type="molecule type" value="Genomic_DNA"/>
</dbReference>
<dbReference type="AlphaFoldDB" id="A0A3M5PLA0"/>
<evidence type="ECO:0000313" key="3">
    <source>
        <dbReference type="Proteomes" id="UP000273854"/>
    </source>
</evidence>
<evidence type="ECO:0000313" key="2">
    <source>
        <dbReference type="EMBL" id="RMT84883.1"/>
    </source>
</evidence>
<dbReference type="PANTHER" id="PTHR43317:SF1">
    <property type="entry name" value="THERMOSPERMINE SYNTHASE ACAULIS5"/>
    <property type="match status" value="1"/>
</dbReference>
<proteinExistence type="predicted"/>
<reference evidence="2 3" key="1">
    <citation type="submission" date="2018-08" db="EMBL/GenBank/DDBJ databases">
        <title>Recombination of ecologically and evolutionarily significant loci maintains genetic cohesion in the Pseudomonas syringae species complex.</title>
        <authorList>
            <person name="Dillon M."/>
            <person name="Thakur S."/>
            <person name="Almeida R.N.D."/>
            <person name="Weir B.S."/>
            <person name="Guttman D.S."/>
        </authorList>
    </citation>
    <scope>NUCLEOTIDE SEQUENCE [LARGE SCALE GENOMIC DNA]</scope>
    <source>
        <strain evidence="2 3">ICMP 19473</strain>
    </source>
</reference>
<dbReference type="InterPro" id="IPR029063">
    <property type="entry name" value="SAM-dependent_MTases_sf"/>
</dbReference>
<keyword evidence="1" id="KW-0620">Polyamine biosynthesis</keyword>
<dbReference type="Gene3D" id="3.40.50.150">
    <property type="entry name" value="Vaccinia Virus protein VP39"/>
    <property type="match status" value="1"/>
</dbReference>
<comment type="caution">
    <text evidence="2">The sequence shown here is derived from an EMBL/GenBank/DDBJ whole genome shotgun (WGS) entry which is preliminary data.</text>
</comment>
<dbReference type="SUPFAM" id="SSF53335">
    <property type="entry name" value="S-adenosyl-L-methionine-dependent methyltransferases"/>
    <property type="match status" value="1"/>
</dbReference>
<dbReference type="Pfam" id="PF01564">
    <property type="entry name" value="Spermine_synth"/>
    <property type="match status" value="1"/>
</dbReference>
<name>A0A3M5PLA0_PSEVI</name>
<protein>
    <recommendedName>
        <fullName evidence="4">Methyltransferase</fullName>
    </recommendedName>
</protein>
<evidence type="ECO:0008006" key="4">
    <source>
        <dbReference type="Google" id="ProtNLM"/>
    </source>
</evidence>
<evidence type="ECO:0000256" key="1">
    <source>
        <dbReference type="ARBA" id="ARBA00023115"/>
    </source>
</evidence>
<sequence>MLAVRRAAASVARITGVPLQRPKCDKARGMVDNPRFAGQSGTVMTDERERVERILAEVHDDFGMIRVLEVEDYRFLEFGDAIEQSCTFTADPSWLEYDYTRAMLIGALCHEAPESALFLGLGAGTLTQACMKFLPLEDVEVIELRPDVPRLAMEYMGLDDDPRLYIRIGDALDLLDSTEPADLIFVDLYTDVGPGVGHLAWNFLHGCQQRLNAGGWLIINQWATDDGKPLGAALLRGLYHRHYWELPVKEGNVILIVPADLDQTLDIEALSLRAEALTSRLGYSLDSLIKSVRPAT</sequence>
<accession>A0A3M5PLA0</accession>
<dbReference type="Proteomes" id="UP000273854">
    <property type="component" value="Unassembled WGS sequence"/>
</dbReference>
<gene>
    <name evidence="2" type="ORF">ALP40_04776</name>
</gene>
<organism evidence="2 3">
    <name type="scientific">Pseudomonas viridiflava</name>
    <name type="common">Phytomonas viridiflava</name>
    <dbReference type="NCBI Taxonomy" id="33069"/>
    <lineage>
        <taxon>Bacteria</taxon>
        <taxon>Pseudomonadati</taxon>
        <taxon>Pseudomonadota</taxon>
        <taxon>Gammaproteobacteria</taxon>
        <taxon>Pseudomonadales</taxon>
        <taxon>Pseudomonadaceae</taxon>
        <taxon>Pseudomonas</taxon>
    </lineage>
</organism>
<dbReference type="PANTHER" id="PTHR43317">
    <property type="entry name" value="THERMOSPERMINE SYNTHASE ACAULIS5"/>
    <property type="match status" value="1"/>
</dbReference>